<name>A0AAV2H2A6_LYMST</name>
<comment type="similarity">
    <text evidence="1">Belongs to the peptidase M28 family.</text>
</comment>
<feature type="transmembrane region" description="Helical" evidence="2">
    <location>
        <begin position="156"/>
        <end position="176"/>
    </location>
</feature>
<dbReference type="InterPro" id="IPR053974">
    <property type="entry name" value="ERMP1_1-A_TM"/>
</dbReference>
<comment type="caution">
    <text evidence="5">The sequence shown here is derived from an EMBL/GenBank/DDBJ whole genome shotgun (WGS) entry which is preliminary data.</text>
</comment>
<dbReference type="Pfam" id="PF22249">
    <property type="entry name" value="ERMP1-TM"/>
    <property type="match status" value="1"/>
</dbReference>
<dbReference type="EMBL" id="CAXITT010000010">
    <property type="protein sequence ID" value="CAL1526912.1"/>
    <property type="molecule type" value="Genomic_DNA"/>
</dbReference>
<dbReference type="AlphaFoldDB" id="A0AAV2H2A6"/>
<evidence type="ECO:0000313" key="6">
    <source>
        <dbReference type="Proteomes" id="UP001497497"/>
    </source>
</evidence>
<protein>
    <submittedName>
        <fullName evidence="5">Uncharacterized protein</fullName>
    </submittedName>
</protein>
<keyword evidence="2" id="KW-0812">Transmembrane</keyword>
<evidence type="ECO:0000259" key="4">
    <source>
        <dbReference type="Pfam" id="PF22249"/>
    </source>
</evidence>
<proteinExistence type="inferred from homology"/>
<evidence type="ECO:0000313" key="5">
    <source>
        <dbReference type="EMBL" id="CAL1526912.1"/>
    </source>
</evidence>
<organism evidence="5 6">
    <name type="scientific">Lymnaea stagnalis</name>
    <name type="common">Great pond snail</name>
    <name type="synonym">Helix stagnalis</name>
    <dbReference type="NCBI Taxonomy" id="6523"/>
    <lineage>
        <taxon>Eukaryota</taxon>
        <taxon>Metazoa</taxon>
        <taxon>Spiralia</taxon>
        <taxon>Lophotrochozoa</taxon>
        <taxon>Mollusca</taxon>
        <taxon>Gastropoda</taxon>
        <taxon>Heterobranchia</taxon>
        <taxon>Euthyneura</taxon>
        <taxon>Panpulmonata</taxon>
        <taxon>Hygrophila</taxon>
        <taxon>Lymnaeoidea</taxon>
        <taxon>Lymnaeidae</taxon>
        <taxon>Lymnaea</taxon>
    </lineage>
</organism>
<keyword evidence="6" id="KW-1185">Reference proteome</keyword>
<feature type="domain" description="Endoplasmic reticulum metallopeptidase 1/1-A TM" evidence="4">
    <location>
        <begin position="9"/>
        <end position="162"/>
    </location>
</feature>
<feature type="non-terminal residue" evidence="5">
    <location>
        <position position="250"/>
    </location>
</feature>
<reference evidence="5 6" key="1">
    <citation type="submission" date="2024-04" db="EMBL/GenBank/DDBJ databases">
        <authorList>
            <consortium name="Genoscope - CEA"/>
            <person name="William W."/>
        </authorList>
    </citation>
    <scope>NUCLEOTIDE SEQUENCE [LARGE SCALE GENOMIC DNA]</scope>
</reference>
<dbReference type="Proteomes" id="UP001497497">
    <property type="component" value="Unassembled WGS sequence"/>
</dbReference>
<evidence type="ECO:0000259" key="3">
    <source>
        <dbReference type="Pfam" id="PF22248"/>
    </source>
</evidence>
<feature type="transmembrane region" description="Helical" evidence="2">
    <location>
        <begin position="122"/>
        <end position="144"/>
    </location>
</feature>
<keyword evidence="2" id="KW-0472">Membrane</keyword>
<sequence length="250" mass="27791">MLPSVTGALAFHLILKKTIFKLTDVTAVVSMLQDVNMMLWSVIMVAMTTKGLMSAFIPLLLILWPAFCYTVLSLLGFKPTSIFYNLVSSFIPSLFIVYMVYTLLMFLIPIMGRSGLETSPDLLISGLSGLVIMVCLPFQIGFVYTHNRVSRVISTTSAVILLGLAAIIFTPAGFPYSSNCKDPSMQRCMLVHFDRRFHGVSGKVTYTDSSIWYKPMDFLGAQMMEQNAPWLLAKAKKATCDGVYCGRPYL</sequence>
<dbReference type="InterPro" id="IPR053973">
    <property type="entry name" value="ERMP1-like_C"/>
</dbReference>
<evidence type="ECO:0000256" key="2">
    <source>
        <dbReference type="SAM" id="Phobius"/>
    </source>
</evidence>
<feature type="transmembrane region" description="Helical" evidence="2">
    <location>
        <begin position="53"/>
        <end position="75"/>
    </location>
</feature>
<feature type="domain" description="Endoplasmic reticulum metallopeptidase 1-like C-terminal" evidence="3">
    <location>
        <begin position="183"/>
        <end position="250"/>
    </location>
</feature>
<accession>A0AAV2H2A6</accession>
<evidence type="ECO:0000256" key="1">
    <source>
        <dbReference type="ARBA" id="ARBA00010918"/>
    </source>
</evidence>
<feature type="transmembrane region" description="Helical" evidence="2">
    <location>
        <begin position="82"/>
        <end position="110"/>
    </location>
</feature>
<gene>
    <name evidence="5" type="ORF">GSLYS_00001089001</name>
</gene>
<dbReference type="Pfam" id="PF22248">
    <property type="entry name" value="ERMP1_C"/>
    <property type="match status" value="1"/>
</dbReference>
<keyword evidence="2" id="KW-1133">Transmembrane helix</keyword>